<protein>
    <submittedName>
        <fullName evidence="1">Uncharacterized protein</fullName>
    </submittedName>
</protein>
<accession>A0A2P5WJZ2</accession>
<dbReference type="OrthoDB" id="998582at2759"/>
<evidence type="ECO:0000313" key="1">
    <source>
        <dbReference type="EMBL" id="PPR91410.1"/>
    </source>
</evidence>
<reference evidence="1 2" key="1">
    <citation type="submission" date="2015-01" db="EMBL/GenBank/DDBJ databases">
        <title>Genome of allotetraploid Gossypium barbadense reveals genomic plasticity and fiber elongation in cotton evolution.</title>
        <authorList>
            <person name="Chen X."/>
            <person name="Liu X."/>
            <person name="Zhao B."/>
            <person name="Zheng H."/>
            <person name="Hu Y."/>
            <person name="Lu G."/>
            <person name="Yang C."/>
            <person name="Chen J."/>
            <person name="Shan C."/>
            <person name="Zhang L."/>
            <person name="Zhou Y."/>
            <person name="Wang L."/>
            <person name="Guo W."/>
            <person name="Bai Y."/>
            <person name="Ruan J."/>
            <person name="Shangguan X."/>
            <person name="Mao Y."/>
            <person name="Jiang J."/>
            <person name="Zhu Y."/>
            <person name="Lei J."/>
            <person name="Kang H."/>
            <person name="Chen S."/>
            <person name="He X."/>
            <person name="Wang R."/>
            <person name="Wang Y."/>
            <person name="Chen J."/>
            <person name="Wang L."/>
            <person name="Yu S."/>
            <person name="Wang B."/>
            <person name="Wei J."/>
            <person name="Song S."/>
            <person name="Lu X."/>
            <person name="Gao Z."/>
            <person name="Gu W."/>
            <person name="Deng X."/>
            <person name="Ma D."/>
            <person name="Wang S."/>
            <person name="Liang W."/>
            <person name="Fang L."/>
            <person name="Cai C."/>
            <person name="Zhu X."/>
            <person name="Zhou B."/>
            <person name="Zhang Y."/>
            <person name="Chen Z."/>
            <person name="Xu S."/>
            <person name="Zhu R."/>
            <person name="Wang S."/>
            <person name="Zhang T."/>
            <person name="Zhao G."/>
        </authorList>
    </citation>
    <scope>NUCLEOTIDE SEQUENCE [LARGE SCALE GENOMIC DNA]</scope>
    <source>
        <strain evidence="2">cv. Xinhai21</strain>
        <tissue evidence="1">Leaf</tissue>
    </source>
</reference>
<proteinExistence type="predicted"/>
<dbReference type="AlphaFoldDB" id="A0A2P5WJZ2"/>
<name>A0A2P5WJZ2_GOSBA</name>
<dbReference type="EMBL" id="KZ667332">
    <property type="protein sequence ID" value="PPR91410.1"/>
    <property type="molecule type" value="Genomic_DNA"/>
</dbReference>
<gene>
    <name evidence="1" type="ORF">GOBAR_AA29270</name>
</gene>
<organism evidence="1 2">
    <name type="scientific">Gossypium barbadense</name>
    <name type="common">Sea Island cotton</name>
    <name type="synonym">Hibiscus barbadensis</name>
    <dbReference type="NCBI Taxonomy" id="3634"/>
    <lineage>
        <taxon>Eukaryota</taxon>
        <taxon>Viridiplantae</taxon>
        <taxon>Streptophyta</taxon>
        <taxon>Embryophyta</taxon>
        <taxon>Tracheophyta</taxon>
        <taxon>Spermatophyta</taxon>
        <taxon>Magnoliopsida</taxon>
        <taxon>eudicotyledons</taxon>
        <taxon>Gunneridae</taxon>
        <taxon>Pentapetalae</taxon>
        <taxon>rosids</taxon>
        <taxon>malvids</taxon>
        <taxon>Malvales</taxon>
        <taxon>Malvaceae</taxon>
        <taxon>Malvoideae</taxon>
        <taxon>Gossypium</taxon>
    </lineage>
</organism>
<dbReference type="Proteomes" id="UP000239757">
    <property type="component" value="Unassembled WGS sequence"/>
</dbReference>
<sequence>MAGLRINDDDEVLQVDIERVVKGAHWTFNNHLLLFHSLGDMEDPLLVPLVYSYFWVQVHDLPPEFYFKIVTKQLGNFIRVFEEYNLK</sequence>
<evidence type="ECO:0000313" key="2">
    <source>
        <dbReference type="Proteomes" id="UP000239757"/>
    </source>
</evidence>